<dbReference type="GeneID" id="43585997"/>
<dbReference type="SUPFAM" id="SSF51045">
    <property type="entry name" value="WW domain"/>
    <property type="match status" value="1"/>
</dbReference>
<dbReference type="Pfam" id="PF00397">
    <property type="entry name" value="WW"/>
    <property type="match status" value="1"/>
</dbReference>
<evidence type="ECO:0000313" key="2">
    <source>
        <dbReference type="EMBL" id="WWD19154.1"/>
    </source>
</evidence>
<reference evidence="2" key="1">
    <citation type="submission" date="2017-08" db="EMBL/GenBank/DDBJ databases">
        <authorList>
            <person name="Cuomo C."/>
            <person name="Billmyre B."/>
            <person name="Heitman J."/>
        </authorList>
    </citation>
    <scope>NUCLEOTIDE SEQUENCE</scope>
    <source>
        <strain evidence="2">CBS 12478</strain>
    </source>
</reference>
<feature type="compositionally biased region" description="Pro residues" evidence="1">
    <location>
        <begin position="143"/>
        <end position="163"/>
    </location>
</feature>
<feature type="region of interest" description="Disordered" evidence="1">
    <location>
        <begin position="251"/>
        <end position="298"/>
    </location>
</feature>
<feature type="region of interest" description="Disordered" evidence="1">
    <location>
        <begin position="1"/>
        <end position="109"/>
    </location>
</feature>
<keyword evidence="3" id="KW-1185">Reference proteome</keyword>
<proteinExistence type="predicted"/>
<feature type="compositionally biased region" description="Polar residues" evidence="1">
    <location>
        <begin position="124"/>
        <end position="142"/>
    </location>
</feature>
<feature type="region of interest" description="Disordered" evidence="1">
    <location>
        <begin position="124"/>
        <end position="177"/>
    </location>
</feature>
<dbReference type="KEGG" id="ksn:43585997"/>
<reference evidence="2" key="2">
    <citation type="submission" date="2024-01" db="EMBL/GenBank/DDBJ databases">
        <title>Comparative genomics of Cryptococcus and Kwoniella reveals pathogenesis evolution and contrasting modes of karyotype evolution via chromosome fusion or intercentromeric recombination.</title>
        <authorList>
            <person name="Coelho M.A."/>
            <person name="David-Palma M."/>
            <person name="Shea T."/>
            <person name="Bowers K."/>
            <person name="McGinley-Smith S."/>
            <person name="Mohammad A.W."/>
            <person name="Gnirke A."/>
            <person name="Yurkov A.M."/>
            <person name="Nowrousian M."/>
            <person name="Sun S."/>
            <person name="Cuomo C.A."/>
            <person name="Heitman J."/>
        </authorList>
    </citation>
    <scope>NUCLEOTIDE SEQUENCE</scope>
    <source>
        <strain evidence="2">CBS 12478</strain>
    </source>
</reference>
<feature type="compositionally biased region" description="Basic and acidic residues" evidence="1">
    <location>
        <begin position="251"/>
        <end position="264"/>
    </location>
</feature>
<dbReference type="EMBL" id="CP144056">
    <property type="protein sequence ID" value="WWD19154.1"/>
    <property type="molecule type" value="Genomic_DNA"/>
</dbReference>
<dbReference type="AlphaFoldDB" id="A0A5M6C7T3"/>
<dbReference type="InterPro" id="IPR001202">
    <property type="entry name" value="WW_dom"/>
</dbReference>
<gene>
    <name evidence="2" type="ORF">CI109_103612</name>
</gene>
<feature type="compositionally biased region" description="Acidic residues" evidence="1">
    <location>
        <begin position="62"/>
        <end position="73"/>
    </location>
</feature>
<dbReference type="Proteomes" id="UP000322225">
    <property type="component" value="Chromosome 6"/>
</dbReference>
<protein>
    <submittedName>
        <fullName evidence="2">Uncharacterized protein</fullName>
    </submittedName>
</protein>
<evidence type="ECO:0000256" key="1">
    <source>
        <dbReference type="SAM" id="MobiDB-lite"/>
    </source>
</evidence>
<accession>A0A5M6C7T3</accession>
<feature type="compositionally biased region" description="Low complexity" evidence="1">
    <location>
        <begin position="164"/>
        <end position="173"/>
    </location>
</feature>
<dbReference type="OrthoDB" id="2444812at2759"/>
<name>A0A5M6C7T3_9TREE</name>
<organism evidence="2 3">
    <name type="scientific">Kwoniella shandongensis</name>
    <dbReference type="NCBI Taxonomy" id="1734106"/>
    <lineage>
        <taxon>Eukaryota</taxon>
        <taxon>Fungi</taxon>
        <taxon>Dikarya</taxon>
        <taxon>Basidiomycota</taxon>
        <taxon>Agaricomycotina</taxon>
        <taxon>Tremellomycetes</taxon>
        <taxon>Tremellales</taxon>
        <taxon>Cryptococcaceae</taxon>
        <taxon>Kwoniella</taxon>
    </lineage>
</organism>
<dbReference type="Gene3D" id="2.20.70.10">
    <property type="match status" value="1"/>
</dbReference>
<feature type="compositionally biased region" description="Low complexity" evidence="1">
    <location>
        <begin position="13"/>
        <end position="36"/>
    </location>
</feature>
<sequence>MSSSTRKVTVEDATSSHSASPSPSPPAAKSALPTSSKPHEGEDDTADPVPVDQPIDSLGGEEHEDEDEDEWDPAEERLPGEAEGKGKGKGKAKEGEGEGEAHPWQAVWSPEQNAWYFWNTKTGEVSWTNPLDPSTSTSASETPNPPLPNEAPPLPAEQPPYPSSVPAASSSSSNFGGIPEIDPALAFLLSPAQRAGLGGPSDGGIQSAAFNARTGRFTPQGYEYNVDHLDEYNRSKRMNNHYFDVEKWERERAEENAKRKREEESGVGGKKKITKKDMERFKKKAQEKKMRSQAWLRE</sequence>
<evidence type="ECO:0000313" key="3">
    <source>
        <dbReference type="Proteomes" id="UP000322225"/>
    </source>
</evidence>
<dbReference type="InterPro" id="IPR036020">
    <property type="entry name" value="WW_dom_sf"/>
</dbReference>
<dbReference type="PROSITE" id="PS50020">
    <property type="entry name" value="WW_DOMAIN_2"/>
    <property type="match status" value="1"/>
</dbReference>
<feature type="compositionally biased region" description="Basic and acidic residues" evidence="1">
    <location>
        <begin position="74"/>
        <end position="101"/>
    </location>
</feature>
<dbReference type="RefSeq" id="XP_031864052.1">
    <property type="nucleotide sequence ID" value="XM_032001889.1"/>
</dbReference>